<accession>A0AAW2G154</accession>
<dbReference type="EMBL" id="JADYXP020000006">
    <property type="protein sequence ID" value="KAL0121418.1"/>
    <property type="molecule type" value="Genomic_DNA"/>
</dbReference>
<organism evidence="1 2">
    <name type="scientific">Cardiocondyla obscurior</name>
    <dbReference type="NCBI Taxonomy" id="286306"/>
    <lineage>
        <taxon>Eukaryota</taxon>
        <taxon>Metazoa</taxon>
        <taxon>Ecdysozoa</taxon>
        <taxon>Arthropoda</taxon>
        <taxon>Hexapoda</taxon>
        <taxon>Insecta</taxon>
        <taxon>Pterygota</taxon>
        <taxon>Neoptera</taxon>
        <taxon>Endopterygota</taxon>
        <taxon>Hymenoptera</taxon>
        <taxon>Apocrita</taxon>
        <taxon>Aculeata</taxon>
        <taxon>Formicoidea</taxon>
        <taxon>Formicidae</taxon>
        <taxon>Myrmicinae</taxon>
        <taxon>Cardiocondyla</taxon>
    </lineage>
</organism>
<dbReference type="AlphaFoldDB" id="A0AAW2G154"/>
<keyword evidence="2" id="KW-1185">Reference proteome</keyword>
<dbReference type="Proteomes" id="UP001430953">
    <property type="component" value="Unassembled WGS sequence"/>
</dbReference>
<protein>
    <submittedName>
        <fullName evidence="1">Uncharacterized protein</fullName>
    </submittedName>
</protein>
<gene>
    <name evidence="1" type="ORF">PUN28_006734</name>
</gene>
<sequence length="117" mass="13826">MFKYKTRCNLLINSILSCLADLKWVLHYRLPLFLRLCIIHKSNSCYIIACIMRRLIRRDVIANVRASPDDFLSETEVPANLPLNYIYIHIYLDLYIKKRKINHTQFSTSLNPKVAQL</sequence>
<reference evidence="1 2" key="1">
    <citation type="submission" date="2023-03" db="EMBL/GenBank/DDBJ databases">
        <title>High recombination rates correlate with genetic variation in Cardiocondyla obscurior ants.</title>
        <authorList>
            <person name="Errbii M."/>
        </authorList>
    </citation>
    <scope>NUCLEOTIDE SEQUENCE [LARGE SCALE GENOMIC DNA]</scope>
    <source>
        <strain evidence="1">Alpha-2009</strain>
        <tissue evidence="1">Whole body</tissue>
    </source>
</reference>
<comment type="caution">
    <text evidence="1">The sequence shown here is derived from an EMBL/GenBank/DDBJ whole genome shotgun (WGS) entry which is preliminary data.</text>
</comment>
<evidence type="ECO:0000313" key="1">
    <source>
        <dbReference type="EMBL" id="KAL0121418.1"/>
    </source>
</evidence>
<proteinExistence type="predicted"/>
<dbReference type="PROSITE" id="PS51257">
    <property type="entry name" value="PROKAR_LIPOPROTEIN"/>
    <property type="match status" value="1"/>
</dbReference>
<evidence type="ECO:0000313" key="2">
    <source>
        <dbReference type="Proteomes" id="UP001430953"/>
    </source>
</evidence>
<name>A0AAW2G154_9HYME</name>